<dbReference type="EMBL" id="PPEK01000003">
    <property type="protein sequence ID" value="PNV68172.1"/>
    <property type="molecule type" value="Genomic_DNA"/>
</dbReference>
<keyword evidence="2" id="KW-0812">Transmembrane</keyword>
<feature type="transmembrane region" description="Helical" evidence="2">
    <location>
        <begin position="9"/>
        <end position="30"/>
    </location>
</feature>
<name>A0A2K2UD54_9ACTN</name>
<evidence type="ECO:0000313" key="4">
    <source>
        <dbReference type="Proteomes" id="UP000236197"/>
    </source>
</evidence>
<protein>
    <submittedName>
        <fullName evidence="3">Alcohol dehydrogenase</fullName>
    </submittedName>
</protein>
<proteinExistence type="predicted"/>
<dbReference type="AlphaFoldDB" id="A0A2K2UD54"/>
<evidence type="ECO:0000256" key="1">
    <source>
        <dbReference type="SAM" id="MobiDB-lite"/>
    </source>
</evidence>
<feature type="compositionally biased region" description="Low complexity" evidence="1">
    <location>
        <begin position="80"/>
        <end position="89"/>
    </location>
</feature>
<sequence>MSHQSREKIALAVFAGLIVLSLCGFGWYLLVGHSWNVAASNIDDTFGSMEGYTAIVYDGVEHPVDADSDVALPDADDEPAAPGLLSAGGSDDDAGHSGEGSGAGFGSTVNPAAGAGAADSRSRGSGVNAEDAKASEGGTGRGTAASDLSGTHKGVTAAEAKESYEEKGATVFSLDTDDPGRYEEGVILKKGAHRFGVLSVLESLPARLIERQIAYFAEHEVDFIVVLTSDKEYLEGVEGVDIALSIHDEELFVMGETVNGTFFVDAPDEGSVGVILISPSNVVSAKVIEEL</sequence>
<comment type="caution">
    <text evidence="3">The sequence shown here is derived from an EMBL/GenBank/DDBJ whole genome shotgun (WGS) entry which is preliminary data.</text>
</comment>
<accession>A0A2K2UD54</accession>
<reference evidence="4" key="1">
    <citation type="submission" date="2018-01" db="EMBL/GenBank/DDBJ databases">
        <title>Rubneribacter badeniensis gen. nov., sp. nov., and Colonibacter rubneri, gen. nov., sp. nov., WGS of new members of the Eggerthellaceae.</title>
        <authorList>
            <person name="Danylec N."/>
            <person name="Stoll D.A."/>
            <person name="Doetsch A."/>
            <person name="Kulling S.E."/>
            <person name="Huch M."/>
        </authorList>
    </citation>
    <scope>NUCLEOTIDE SEQUENCE [LARGE SCALE GENOMIC DNA]</scope>
    <source>
        <strain evidence="4">ResAG-96</strain>
    </source>
</reference>
<keyword evidence="2" id="KW-1133">Transmembrane helix</keyword>
<organism evidence="3 4">
    <name type="scientific">Enteroscipio rubneri</name>
    <dbReference type="NCBI Taxonomy" id="2070686"/>
    <lineage>
        <taxon>Bacteria</taxon>
        <taxon>Bacillati</taxon>
        <taxon>Actinomycetota</taxon>
        <taxon>Coriobacteriia</taxon>
        <taxon>Eggerthellales</taxon>
        <taxon>Eggerthellaceae</taxon>
        <taxon>Enteroscipio</taxon>
    </lineage>
</organism>
<feature type="compositionally biased region" description="Low complexity" evidence="1">
    <location>
        <begin position="112"/>
        <end position="126"/>
    </location>
</feature>
<dbReference type="Proteomes" id="UP000236197">
    <property type="component" value="Unassembled WGS sequence"/>
</dbReference>
<gene>
    <name evidence="3" type="ORF">C2L71_04030</name>
</gene>
<evidence type="ECO:0000313" key="3">
    <source>
        <dbReference type="EMBL" id="PNV68172.1"/>
    </source>
</evidence>
<keyword evidence="2" id="KW-0472">Membrane</keyword>
<keyword evidence="4" id="KW-1185">Reference proteome</keyword>
<evidence type="ECO:0000256" key="2">
    <source>
        <dbReference type="SAM" id="Phobius"/>
    </source>
</evidence>
<dbReference type="OrthoDB" id="3173802at2"/>
<feature type="region of interest" description="Disordered" evidence="1">
    <location>
        <begin position="66"/>
        <end position="162"/>
    </location>
</feature>